<evidence type="ECO:0000256" key="1">
    <source>
        <dbReference type="SAM" id="MobiDB-lite"/>
    </source>
</evidence>
<reference evidence="2 3" key="1">
    <citation type="submission" date="2024-04" db="EMBL/GenBank/DDBJ databases">
        <authorList>
            <person name="Waldvogel A.-M."/>
            <person name="Schoenle A."/>
        </authorList>
    </citation>
    <scope>NUCLEOTIDE SEQUENCE [LARGE SCALE GENOMIC DNA]</scope>
</reference>
<feature type="region of interest" description="Disordered" evidence="1">
    <location>
        <begin position="1"/>
        <end position="54"/>
    </location>
</feature>
<protein>
    <submittedName>
        <fullName evidence="2">Uncharacterized protein</fullName>
    </submittedName>
</protein>
<evidence type="ECO:0000313" key="3">
    <source>
        <dbReference type="Proteomes" id="UP001497482"/>
    </source>
</evidence>
<dbReference type="AlphaFoldDB" id="A0AAV2IVU9"/>
<organism evidence="2 3">
    <name type="scientific">Knipowitschia caucasica</name>
    <name type="common">Caucasian dwarf goby</name>
    <name type="synonym">Pomatoschistus caucasicus</name>
    <dbReference type="NCBI Taxonomy" id="637954"/>
    <lineage>
        <taxon>Eukaryota</taxon>
        <taxon>Metazoa</taxon>
        <taxon>Chordata</taxon>
        <taxon>Craniata</taxon>
        <taxon>Vertebrata</taxon>
        <taxon>Euteleostomi</taxon>
        <taxon>Actinopterygii</taxon>
        <taxon>Neopterygii</taxon>
        <taxon>Teleostei</taxon>
        <taxon>Neoteleostei</taxon>
        <taxon>Acanthomorphata</taxon>
        <taxon>Gobiaria</taxon>
        <taxon>Gobiiformes</taxon>
        <taxon>Gobioidei</taxon>
        <taxon>Gobiidae</taxon>
        <taxon>Gobiinae</taxon>
        <taxon>Knipowitschia</taxon>
    </lineage>
</organism>
<name>A0AAV2IVU9_KNICA</name>
<dbReference type="Proteomes" id="UP001497482">
    <property type="component" value="Chromosome 1"/>
</dbReference>
<keyword evidence="3" id="KW-1185">Reference proteome</keyword>
<dbReference type="EMBL" id="OZ035823">
    <property type="protein sequence ID" value="CAL1569413.1"/>
    <property type="molecule type" value="Genomic_DNA"/>
</dbReference>
<accession>A0AAV2IVU9</accession>
<sequence>MTTDPHPSRTHGPAGGRKRGSPAGGRRRRGRERDWRLPRPDVVTAAPAPASLSRTIRESPWMRLTRGSKRILPLDRSCLREKMAPGREAGGAGPGEPRRGGGGGDTLKMPRSGPAASYATAAAPARSSVMLLFFVSSSPSVSEGSGEKHPSPSRVPILPACVLPRTHRGTSTHGSGPVRSLMVSLLVSLMVV</sequence>
<proteinExistence type="predicted"/>
<feature type="compositionally biased region" description="Gly residues" evidence="1">
    <location>
        <begin position="88"/>
        <end position="105"/>
    </location>
</feature>
<evidence type="ECO:0000313" key="2">
    <source>
        <dbReference type="EMBL" id="CAL1569413.1"/>
    </source>
</evidence>
<feature type="region of interest" description="Disordered" evidence="1">
    <location>
        <begin position="83"/>
        <end position="115"/>
    </location>
</feature>
<feature type="compositionally biased region" description="Basic residues" evidence="1">
    <location>
        <begin position="16"/>
        <end position="30"/>
    </location>
</feature>
<gene>
    <name evidence="2" type="ORF">KC01_LOCUS1854</name>
</gene>